<evidence type="ECO:0000313" key="2">
    <source>
        <dbReference type="EMBL" id="HJA09316.1"/>
    </source>
</evidence>
<evidence type="ECO:0000313" key="3">
    <source>
        <dbReference type="Proteomes" id="UP000824225"/>
    </source>
</evidence>
<dbReference type="Proteomes" id="UP000824225">
    <property type="component" value="Unassembled WGS sequence"/>
</dbReference>
<evidence type="ECO:0000256" key="1">
    <source>
        <dbReference type="SAM" id="MobiDB-lite"/>
    </source>
</evidence>
<gene>
    <name evidence="2" type="ORF">H9962_09035</name>
</gene>
<feature type="region of interest" description="Disordered" evidence="1">
    <location>
        <begin position="70"/>
        <end position="91"/>
    </location>
</feature>
<dbReference type="AlphaFoldDB" id="A0A9D2KM18"/>
<comment type="caution">
    <text evidence="2">The sequence shown here is derived from an EMBL/GenBank/DDBJ whole genome shotgun (WGS) entry which is preliminary data.</text>
</comment>
<proteinExistence type="predicted"/>
<dbReference type="EMBL" id="DXAN01000028">
    <property type="protein sequence ID" value="HJA09316.1"/>
    <property type="molecule type" value="Genomic_DNA"/>
</dbReference>
<name>A0A9D2KM18_9BACT</name>
<organism evidence="2 3">
    <name type="scientific">Candidatus Mailhella merdigallinarum</name>
    <dbReference type="NCBI Taxonomy" id="2838658"/>
    <lineage>
        <taxon>Bacteria</taxon>
        <taxon>Pseudomonadati</taxon>
        <taxon>Thermodesulfobacteriota</taxon>
        <taxon>Desulfovibrionia</taxon>
        <taxon>Desulfovibrionales</taxon>
        <taxon>Desulfovibrionaceae</taxon>
        <taxon>Mailhella</taxon>
    </lineage>
</organism>
<reference evidence="2" key="1">
    <citation type="journal article" date="2021" name="PeerJ">
        <title>Extensive microbial diversity within the chicken gut microbiome revealed by metagenomics and culture.</title>
        <authorList>
            <person name="Gilroy R."/>
            <person name="Ravi A."/>
            <person name="Getino M."/>
            <person name="Pursley I."/>
            <person name="Horton D.L."/>
            <person name="Alikhan N.F."/>
            <person name="Baker D."/>
            <person name="Gharbi K."/>
            <person name="Hall N."/>
            <person name="Watson M."/>
            <person name="Adriaenssens E.M."/>
            <person name="Foster-Nyarko E."/>
            <person name="Jarju S."/>
            <person name="Secka A."/>
            <person name="Antonio M."/>
            <person name="Oren A."/>
            <person name="Chaudhuri R.R."/>
            <person name="La Ragione R."/>
            <person name="Hildebrand F."/>
            <person name="Pallen M.J."/>
        </authorList>
    </citation>
    <scope>NUCLEOTIDE SEQUENCE</scope>
    <source>
        <strain evidence="2">CHK186-16707</strain>
    </source>
</reference>
<sequence length="129" mass="14354">MKRSSNKNHFSGPDGHVFTQKRVYAVWFSNSANKGLRQHGRTFLGQNPVVLIFLNCPAAVPLKKKRLAVENGNRSGGGSGRPRRMSLKNTLFRRNDGSAAFEIRKFQRQNIPDAASSFECGIRPDPAGR</sequence>
<reference evidence="2" key="2">
    <citation type="submission" date="2021-04" db="EMBL/GenBank/DDBJ databases">
        <authorList>
            <person name="Gilroy R."/>
        </authorList>
    </citation>
    <scope>NUCLEOTIDE SEQUENCE</scope>
    <source>
        <strain evidence="2">CHK186-16707</strain>
    </source>
</reference>
<protein>
    <submittedName>
        <fullName evidence="2">Uncharacterized protein</fullName>
    </submittedName>
</protein>
<accession>A0A9D2KM18</accession>